<protein>
    <submittedName>
        <fullName evidence="4">Polar amino acid transport system substrate-binding protein</fullName>
    </submittedName>
</protein>
<dbReference type="InterPro" id="IPR001638">
    <property type="entry name" value="Solute-binding_3/MltF_N"/>
</dbReference>
<proteinExistence type="predicted"/>
<dbReference type="AlphaFoldDB" id="A0A7J9NN06"/>
<dbReference type="EMBL" id="JACDUJ010000001">
    <property type="protein sequence ID" value="MBA2846642.1"/>
    <property type="molecule type" value="Genomic_DNA"/>
</dbReference>
<dbReference type="PROSITE" id="PS51257">
    <property type="entry name" value="PROKAR_LIPOPROTEIN"/>
    <property type="match status" value="1"/>
</dbReference>
<dbReference type="SUPFAM" id="SSF53850">
    <property type="entry name" value="Periplasmic binding protein-like II"/>
    <property type="match status" value="1"/>
</dbReference>
<accession>A0A7J9NN06</accession>
<dbReference type="PROSITE" id="PS01039">
    <property type="entry name" value="SBP_BACTERIAL_3"/>
    <property type="match status" value="1"/>
</dbReference>
<dbReference type="Proteomes" id="UP000571854">
    <property type="component" value="Unassembled WGS sequence"/>
</dbReference>
<keyword evidence="2" id="KW-0732">Signal</keyword>
<organism evidence="4 5">
    <name type="scientific">Methanococcus maripaludis</name>
    <name type="common">Methanococcus deltae</name>
    <dbReference type="NCBI Taxonomy" id="39152"/>
    <lineage>
        <taxon>Archaea</taxon>
        <taxon>Methanobacteriati</taxon>
        <taxon>Methanobacteriota</taxon>
        <taxon>Methanomada group</taxon>
        <taxon>Methanococci</taxon>
        <taxon>Methanococcales</taxon>
        <taxon>Methanococcaceae</taxon>
        <taxon>Methanococcus</taxon>
    </lineage>
</organism>
<dbReference type="RefSeq" id="WP_181492070.1">
    <property type="nucleotide sequence ID" value="NZ_JACDUJ010000001.1"/>
</dbReference>
<dbReference type="PANTHER" id="PTHR35936">
    <property type="entry name" value="MEMBRANE-BOUND LYTIC MUREIN TRANSGLYCOSYLASE F"/>
    <property type="match status" value="1"/>
</dbReference>
<dbReference type="Pfam" id="PF00497">
    <property type="entry name" value="SBP_bac_3"/>
    <property type="match status" value="1"/>
</dbReference>
<dbReference type="InterPro" id="IPR018313">
    <property type="entry name" value="SBP_3_CS"/>
</dbReference>
<dbReference type="SMART" id="SM00062">
    <property type="entry name" value="PBPb"/>
    <property type="match status" value="1"/>
</dbReference>
<evidence type="ECO:0000313" key="5">
    <source>
        <dbReference type="Proteomes" id="UP000571854"/>
    </source>
</evidence>
<comment type="subcellular location">
    <subcellularLocation>
        <location evidence="1">Cell envelope</location>
    </subcellularLocation>
</comment>
<dbReference type="Gene3D" id="3.40.190.10">
    <property type="entry name" value="Periplasmic binding protein-like II"/>
    <property type="match status" value="2"/>
</dbReference>
<sequence>MFNPKILIISTIFLIIFSGCIAENANKTTIQEGILTIGISPDLPPISYLDGENPAGFEIDLITEIAKRMDLTPDFKIYGFSSLLNAVENSKIDCAVALIAITPERENKVDFSRCYFKTYTTILVKENDPCTGLKCLENKKVGVLKGSIQESLMEGFLDDMNFELIHYENQEYMHKDLLSGNIDSEVCEFLTAKNLINDRNYPLKIVGDQMDINYDAIAVNSENDDLKKAINAAILEMENDGTLVQLKEKWNID</sequence>
<dbReference type="CDD" id="cd13530">
    <property type="entry name" value="PBP2_peptides_like"/>
    <property type="match status" value="1"/>
</dbReference>
<evidence type="ECO:0000313" key="4">
    <source>
        <dbReference type="EMBL" id="MBA2846642.1"/>
    </source>
</evidence>
<reference evidence="4 5" key="1">
    <citation type="submission" date="2020-07" db="EMBL/GenBank/DDBJ databases">
        <title>Genomic Encyclopedia of Type Strains, Phase IV (KMG-V): Genome sequencing to study the core and pangenomes of soil and plant-associated prokaryotes.</title>
        <authorList>
            <person name="Whitman W."/>
        </authorList>
    </citation>
    <scope>NUCLEOTIDE SEQUENCE [LARGE SCALE GENOMIC DNA]</scope>
    <source>
        <strain evidence="4 5">A5</strain>
    </source>
</reference>
<feature type="domain" description="Solute-binding protein family 3/N-terminal" evidence="3">
    <location>
        <begin position="34"/>
        <end position="253"/>
    </location>
</feature>
<comment type="caution">
    <text evidence="4">The sequence shown here is derived from an EMBL/GenBank/DDBJ whole genome shotgun (WGS) entry which is preliminary data.</text>
</comment>
<evidence type="ECO:0000259" key="3">
    <source>
        <dbReference type="SMART" id="SM00062"/>
    </source>
</evidence>
<name>A0A7J9NN06_METMI</name>
<gene>
    <name evidence="4" type="ORF">HNP88_000826</name>
</gene>
<evidence type="ECO:0000256" key="2">
    <source>
        <dbReference type="ARBA" id="ARBA00022729"/>
    </source>
</evidence>
<evidence type="ECO:0000256" key="1">
    <source>
        <dbReference type="ARBA" id="ARBA00004196"/>
    </source>
</evidence>